<dbReference type="Proteomes" id="UP000241540">
    <property type="component" value="Unassembled WGS sequence"/>
</dbReference>
<dbReference type="Gene3D" id="2.40.50.290">
    <property type="match status" value="1"/>
</dbReference>
<keyword evidence="5" id="KW-0378">Hydrolase</keyword>
<dbReference type="AlphaFoldDB" id="A0A974QMH7"/>
<sequence length="337" mass="37696">MFDRKEYKSYELDQNGVTHYYYFEKDDNDYSPSQSNQSIKDKGYQVNNGNEDQTSETNKGTIANNNQIDKHDETGSNGHVATSNETNDNQETAQYNHTASKEQSTHNNDATSTKEAKGNAEVSSNWLTKNKKLQEEDQKSETNKETIANNNQIDKHDETGSNGHVATSNETNDNQETAQYNHTASKEQFTHNNDATSTKEAKGNAETSSNWLTKNKKLQEYGQYHGGGAHYGVDYAMEENTPVYSLADGTVIQSGWSNYGGGNQVTIKEKNSDYYQWYMHMNKLNVNKGDEVKAGQQIGQSGNTGNSTAPHLHFQRMQGGVGNEYSVNPDSYINNNQ</sequence>
<protein>
    <recommendedName>
        <fullName evidence="4">lysostaphin</fullName>
        <ecNumber evidence="4">3.4.24.75</ecNumber>
    </recommendedName>
</protein>
<feature type="region of interest" description="Disordered" evidence="6">
    <location>
        <begin position="184"/>
        <end position="211"/>
    </location>
</feature>
<evidence type="ECO:0000256" key="4">
    <source>
        <dbReference type="ARBA" id="ARBA00012322"/>
    </source>
</evidence>
<comment type="cofactor">
    <cofactor evidence="2">
        <name>Zn(2+)</name>
        <dbReference type="ChEBI" id="CHEBI:29105"/>
    </cofactor>
</comment>
<dbReference type="GO" id="GO:0006508">
    <property type="term" value="P:proteolysis"/>
    <property type="evidence" value="ECO:0007669"/>
    <property type="project" value="UniProtKB-KW"/>
</dbReference>
<dbReference type="EC" id="3.4.24.75" evidence="4"/>
<organism evidence="8 9">
    <name type="scientific">Staphylococcus hominis</name>
    <dbReference type="NCBI Taxonomy" id="1290"/>
    <lineage>
        <taxon>Bacteria</taxon>
        <taxon>Bacillati</taxon>
        <taxon>Bacillota</taxon>
        <taxon>Bacilli</taxon>
        <taxon>Bacillales</taxon>
        <taxon>Staphylococcaceae</taxon>
        <taxon>Staphylococcus</taxon>
    </lineage>
</organism>
<dbReference type="PANTHER" id="PTHR21666:SF270">
    <property type="entry name" value="MUREIN HYDROLASE ACTIVATOR ENVC"/>
    <property type="match status" value="1"/>
</dbReference>
<feature type="compositionally biased region" description="Polar residues" evidence="6">
    <location>
        <begin position="75"/>
        <end position="98"/>
    </location>
</feature>
<evidence type="ECO:0000313" key="9">
    <source>
        <dbReference type="Proteomes" id="UP000241540"/>
    </source>
</evidence>
<feature type="compositionally biased region" description="Polar residues" evidence="6">
    <location>
        <begin position="160"/>
        <end position="172"/>
    </location>
</feature>
<dbReference type="CDD" id="cd12797">
    <property type="entry name" value="M23_peptidase"/>
    <property type="match status" value="1"/>
</dbReference>
<dbReference type="Pfam" id="PF01551">
    <property type="entry name" value="Peptidase_M23"/>
    <property type="match status" value="1"/>
</dbReference>
<feature type="compositionally biased region" description="Polar residues" evidence="6">
    <location>
        <begin position="45"/>
        <end position="67"/>
    </location>
</feature>
<dbReference type="PANTHER" id="PTHR21666">
    <property type="entry name" value="PEPTIDASE-RELATED"/>
    <property type="match status" value="1"/>
</dbReference>
<accession>A0A974QMH7</accession>
<evidence type="ECO:0000313" key="8">
    <source>
        <dbReference type="EMBL" id="PTK29620.1"/>
    </source>
</evidence>
<reference evidence="8 9" key="1">
    <citation type="journal article" date="2016" name="Front. Microbiol.">
        <title>Comprehensive Phylogenetic Analysis of Bovine Non-aureus Staphylococci Species Based on Whole-Genome Sequencing.</title>
        <authorList>
            <person name="Naushad S."/>
            <person name="Barkema H.W."/>
            <person name="Luby C."/>
            <person name="Condas L.A."/>
            <person name="Nobrega D.B."/>
            <person name="Carson D.A."/>
            <person name="De Buck J."/>
        </authorList>
    </citation>
    <scope>NUCLEOTIDE SEQUENCE [LARGE SCALE GENOMIC DNA]</scope>
    <source>
        <strain evidence="8 9">SNUC 5336</strain>
    </source>
</reference>
<feature type="compositionally biased region" description="Basic and acidic residues" evidence="6">
    <location>
        <begin position="132"/>
        <end position="144"/>
    </location>
</feature>
<dbReference type="SUPFAM" id="SSF51261">
    <property type="entry name" value="Duplicated hybrid motif"/>
    <property type="match status" value="1"/>
</dbReference>
<dbReference type="Gene3D" id="2.70.70.10">
    <property type="entry name" value="Glucose Permease (Domain IIA)"/>
    <property type="match status" value="1"/>
</dbReference>
<gene>
    <name evidence="8" type="ORF">BUZ51_10415</name>
</gene>
<comment type="similarity">
    <text evidence="3">Belongs to the peptidase M23B family.</text>
</comment>
<evidence type="ECO:0000259" key="7">
    <source>
        <dbReference type="Pfam" id="PF01551"/>
    </source>
</evidence>
<keyword evidence="5" id="KW-0482">Metalloprotease</keyword>
<keyword evidence="5" id="KW-0645">Protease</keyword>
<dbReference type="GO" id="GO:0004222">
    <property type="term" value="F:metalloendopeptidase activity"/>
    <property type="evidence" value="ECO:0007669"/>
    <property type="project" value="TreeGrafter"/>
</dbReference>
<evidence type="ECO:0000256" key="3">
    <source>
        <dbReference type="ARBA" id="ARBA00006646"/>
    </source>
</evidence>
<evidence type="ECO:0000256" key="2">
    <source>
        <dbReference type="ARBA" id="ARBA00001947"/>
    </source>
</evidence>
<dbReference type="EMBL" id="PZHX01000024">
    <property type="protein sequence ID" value="PTK29620.1"/>
    <property type="molecule type" value="Genomic_DNA"/>
</dbReference>
<proteinExistence type="inferred from homology"/>
<evidence type="ECO:0000256" key="5">
    <source>
        <dbReference type="ARBA" id="ARBA00023049"/>
    </source>
</evidence>
<feature type="domain" description="M23ase beta-sheet core" evidence="7">
    <location>
        <begin position="229"/>
        <end position="320"/>
    </location>
</feature>
<evidence type="ECO:0000256" key="1">
    <source>
        <dbReference type="ARBA" id="ARBA00001667"/>
    </source>
</evidence>
<name>A0A974QMH7_STAHO</name>
<comment type="catalytic activity">
    <reaction evidence="1">
        <text>Hydrolysis of the -Gly-|-Gly- bond in the pentaglycine inter-peptide link joining staphylococcal cell wall peptidoglycans.</text>
        <dbReference type="EC" id="3.4.24.75"/>
    </reaction>
</comment>
<comment type="caution">
    <text evidence="8">The sequence shown here is derived from an EMBL/GenBank/DDBJ whole genome shotgun (WGS) entry which is preliminary data.</text>
</comment>
<evidence type="ECO:0000256" key="6">
    <source>
        <dbReference type="SAM" id="MobiDB-lite"/>
    </source>
</evidence>
<dbReference type="InterPro" id="IPR011055">
    <property type="entry name" value="Dup_hybrid_motif"/>
</dbReference>
<dbReference type="InterPro" id="IPR050570">
    <property type="entry name" value="Cell_wall_metabolism_enzyme"/>
</dbReference>
<dbReference type="InterPro" id="IPR016047">
    <property type="entry name" value="M23ase_b-sheet_dom"/>
</dbReference>
<feature type="region of interest" description="Disordered" evidence="6">
    <location>
        <begin position="25"/>
        <end position="172"/>
    </location>
</feature>